<dbReference type="OrthoDB" id="5850062at2759"/>
<gene>
    <name evidence="2" type="ORF">DICVIV_03969</name>
</gene>
<accession>A0A0D8XYY7</accession>
<feature type="compositionally biased region" description="Basic and acidic residues" evidence="1">
    <location>
        <begin position="83"/>
        <end position="95"/>
    </location>
</feature>
<evidence type="ECO:0000313" key="3">
    <source>
        <dbReference type="Proteomes" id="UP000053766"/>
    </source>
</evidence>
<reference evidence="2 3" key="1">
    <citation type="submission" date="2013-11" db="EMBL/GenBank/DDBJ databases">
        <title>Draft genome of the bovine lungworm Dictyocaulus viviparus.</title>
        <authorList>
            <person name="Mitreva M."/>
        </authorList>
    </citation>
    <scope>NUCLEOTIDE SEQUENCE [LARGE SCALE GENOMIC DNA]</scope>
    <source>
        <strain evidence="2 3">HannoverDv2000</strain>
    </source>
</reference>
<sequence length="288" mass="32032">MSAPSFSNVAVTMDALGMDVKYKYAIVRVKESSVIDFFGLIIVEGIITVASNGYSDVSFVSNLNQAIARPDPNDDAGTSTSTKNDDRVADSEDHCSVSATPVSPGEEFVNGNTVKRLPNTTFNMITIPKIEKDEPNLEDEMEDGGDLNIGTFPQGSAPIDLVSGLFATLQHKMPVIGSEWTPSTDMKTRQFVSNHSRIPPYKQIEGFQTRMKGWQREYIKDIIKEGHYPTEDELRDIEVKCDLSRKQVLRFIAKRVGNPNRKPRDGRLPPATAEEIQQTLEKFNTSKS</sequence>
<reference evidence="3" key="2">
    <citation type="journal article" date="2016" name="Sci. Rep.">
        <title>Dictyocaulus viviparus genome, variome and transcriptome elucidate lungworm biology and support future intervention.</title>
        <authorList>
            <person name="McNulty S.N."/>
            <person name="Strube C."/>
            <person name="Rosa B.A."/>
            <person name="Martin J.C."/>
            <person name="Tyagi R."/>
            <person name="Choi Y.J."/>
            <person name="Wang Q."/>
            <person name="Hallsworth Pepin K."/>
            <person name="Zhang X."/>
            <person name="Ozersky P."/>
            <person name="Wilson R.K."/>
            <person name="Sternberg P.W."/>
            <person name="Gasser R.B."/>
            <person name="Mitreva M."/>
        </authorList>
    </citation>
    <scope>NUCLEOTIDE SEQUENCE [LARGE SCALE GENOMIC DNA]</scope>
    <source>
        <strain evidence="3">HannoverDv2000</strain>
    </source>
</reference>
<dbReference type="Proteomes" id="UP000053766">
    <property type="component" value="Unassembled WGS sequence"/>
</dbReference>
<name>A0A0D8XYY7_DICVI</name>
<feature type="region of interest" description="Disordered" evidence="1">
    <location>
        <begin position="256"/>
        <end position="275"/>
    </location>
</feature>
<feature type="region of interest" description="Disordered" evidence="1">
    <location>
        <begin position="67"/>
        <end position="104"/>
    </location>
</feature>
<proteinExistence type="predicted"/>
<protein>
    <submittedName>
        <fullName evidence="2">Uncharacterized protein</fullName>
    </submittedName>
</protein>
<evidence type="ECO:0000313" key="2">
    <source>
        <dbReference type="EMBL" id="KJH49858.1"/>
    </source>
</evidence>
<dbReference type="AlphaFoldDB" id="A0A0D8XYY7"/>
<evidence type="ECO:0000256" key="1">
    <source>
        <dbReference type="SAM" id="MobiDB-lite"/>
    </source>
</evidence>
<organism evidence="2 3">
    <name type="scientific">Dictyocaulus viviparus</name>
    <name type="common">Bovine lungworm</name>
    <dbReference type="NCBI Taxonomy" id="29172"/>
    <lineage>
        <taxon>Eukaryota</taxon>
        <taxon>Metazoa</taxon>
        <taxon>Ecdysozoa</taxon>
        <taxon>Nematoda</taxon>
        <taxon>Chromadorea</taxon>
        <taxon>Rhabditida</taxon>
        <taxon>Rhabditina</taxon>
        <taxon>Rhabditomorpha</taxon>
        <taxon>Strongyloidea</taxon>
        <taxon>Metastrongylidae</taxon>
        <taxon>Dictyocaulus</taxon>
    </lineage>
</organism>
<dbReference type="EMBL" id="KN716221">
    <property type="protein sequence ID" value="KJH49858.1"/>
    <property type="molecule type" value="Genomic_DNA"/>
</dbReference>
<keyword evidence="3" id="KW-1185">Reference proteome</keyword>